<comment type="caution">
    <text evidence="5">The sequence shown here is derived from an EMBL/GenBank/DDBJ whole genome shotgun (WGS) entry which is preliminary data.</text>
</comment>
<accession>A0A8H3DWA9</accession>
<dbReference type="Gene3D" id="3.30.70.330">
    <property type="match status" value="1"/>
</dbReference>
<name>A0A8H3DWA9_9AGAM</name>
<gene>
    <name evidence="5" type="ORF">RDB_LOCUS49676</name>
</gene>
<evidence type="ECO:0000256" key="1">
    <source>
        <dbReference type="ARBA" id="ARBA00022884"/>
    </source>
</evidence>
<dbReference type="GO" id="GO:0003723">
    <property type="term" value="F:RNA binding"/>
    <property type="evidence" value="ECO:0007669"/>
    <property type="project" value="UniProtKB-UniRule"/>
</dbReference>
<feature type="region of interest" description="Disordered" evidence="3">
    <location>
        <begin position="428"/>
        <end position="490"/>
    </location>
</feature>
<dbReference type="PANTHER" id="PTHR10352">
    <property type="entry name" value="EUKARYOTIC TRANSLATION INITIATION FACTOR 3 SUBUNIT G"/>
    <property type="match status" value="1"/>
</dbReference>
<organism evidence="5 6">
    <name type="scientific">Rhizoctonia solani</name>
    <dbReference type="NCBI Taxonomy" id="456999"/>
    <lineage>
        <taxon>Eukaryota</taxon>
        <taxon>Fungi</taxon>
        <taxon>Dikarya</taxon>
        <taxon>Basidiomycota</taxon>
        <taxon>Agaricomycotina</taxon>
        <taxon>Agaricomycetes</taxon>
        <taxon>Cantharellales</taxon>
        <taxon>Ceratobasidiaceae</taxon>
        <taxon>Rhizoctonia</taxon>
    </lineage>
</organism>
<keyword evidence="1 2" id="KW-0694">RNA-binding</keyword>
<evidence type="ECO:0000256" key="2">
    <source>
        <dbReference type="PROSITE-ProRule" id="PRU00176"/>
    </source>
</evidence>
<protein>
    <recommendedName>
        <fullName evidence="4">RRM domain-containing protein</fullName>
    </recommendedName>
</protein>
<feature type="compositionally biased region" description="Polar residues" evidence="3">
    <location>
        <begin position="459"/>
        <end position="490"/>
    </location>
</feature>
<dbReference type="InterPro" id="IPR000504">
    <property type="entry name" value="RRM_dom"/>
</dbReference>
<dbReference type="InterPro" id="IPR035979">
    <property type="entry name" value="RBD_domain_sf"/>
</dbReference>
<dbReference type="Pfam" id="PF00076">
    <property type="entry name" value="RRM_1"/>
    <property type="match status" value="1"/>
</dbReference>
<evidence type="ECO:0000313" key="5">
    <source>
        <dbReference type="EMBL" id="CAE7112802.1"/>
    </source>
</evidence>
<dbReference type="EMBL" id="CAJNJQ010000981">
    <property type="protein sequence ID" value="CAE7112802.1"/>
    <property type="molecule type" value="Genomic_DNA"/>
</dbReference>
<evidence type="ECO:0000259" key="4">
    <source>
        <dbReference type="PROSITE" id="PS50102"/>
    </source>
</evidence>
<dbReference type="OrthoDB" id="445007at2759"/>
<dbReference type="Proteomes" id="UP000663827">
    <property type="component" value="Unassembled WGS sequence"/>
</dbReference>
<dbReference type="PROSITE" id="PS50102">
    <property type="entry name" value="RRM"/>
    <property type="match status" value="1"/>
</dbReference>
<evidence type="ECO:0000313" key="6">
    <source>
        <dbReference type="Proteomes" id="UP000663827"/>
    </source>
</evidence>
<evidence type="ECO:0000256" key="3">
    <source>
        <dbReference type="SAM" id="MobiDB-lite"/>
    </source>
</evidence>
<feature type="domain" description="RRM" evidence="4">
    <location>
        <begin position="85"/>
        <end position="159"/>
    </location>
</feature>
<dbReference type="SMART" id="SM00360">
    <property type="entry name" value="RRM"/>
    <property type="match status" value="1"/>
</dbReference>
<sequence>MDADMHIASYPQLQLIQRHHLHRMQQSQPRSLLSGNVNPWRSVGAPAHGTVGTFADLAATSVPNPTLAQRVGGRTDPLFNPQNTSNVYINGLPTFFTTAQLYDLCSEFGPITSVRTFDRLNTPEPSTYGFVLFADIDSARRCIVSLRQYSDLHPSFAKTQKIPQPSTDAQLSDAFEKRMERLSLFDSSNQFLAANTPQSIAARTPPIPAEVDDMAWRNRVASAPVVLNGTRSKFMNGRSQLETVLEDPGTAPEVQADVFVQGLPLHLQRPELDALFAPHKILDDRVCQVSGSSGAPDSISGVMRLQSMSAAREVQSRLQGLRLSGWPYDLKVMVIENQNEEDHDNVFEVQPRRAPAASQWSGVGLGVPPIRSTSQAFPGRRISSMPTGSSAGIGTMASIHAPREQGVPARKSSAIPVRAPAPIYTTPIGAVGSERSSPIGSDRHAAPLPLQLDPAFSPRSPTGSGSDGSMSPVSPALTFTSSGRTPTMATIATPRHDDESKNLRGEGTKETGLDLKLGMEGEVTARAVGLAVLDE</sequence>
<dbReference type="SUPFAM" id="SSF54928">
    <property type="entry name" value="RNA-binding domain, RBD"/>
    <property type="match status" value="1"/>
</dbReference>
<proteinExistence type="predicted"/>
<dbReference type="AlphaFoldDB" id="A0A8H3DWA9"/>
<dbReference type="InterPro" id="IPR012677">
    <property type="entry name" value="Nucleotide-bd_a/b_plait_sf"/>
</dbReference>
<reference evidence="5" key="1">
    <citation type="submission" date="2021-01" db="EMBL/GenBank/DDBJ databases">
        <authorList>
            <person name="Kaushik A."/>
        </authorList>
    </citation>
    <scope>NUCLEOTIDE SEQUENCE</scope>
    <source>
        <strain evidence="5">AG5</strain>
    </source>
</reference>